<dbReference type="InterPro" id="IPR026881">
    <property type="entry name" value="WYL_dom"/>
</dbReference>
<dbReference type="PANTHER" id="PTHR34580">
    <property type="match status" value="1"/>
</dbReference>
<feature type="domain" description="PafC HTH" evidence="2">
    <location>
        <begin position="6"/>
        <end position="123"/>
    </location>
</feature>
<evidence type="ECO:0000313" key="4">
    <source>
        <dbReference type="EMBL" id="MDP9823017.1"/>
    </source>
</evidence>
<dbReference type="InterPro" id="IPR057727">
    <property type="entry name" value="WCX_dom"/>
</dbReference>
<comment type="caution">
    <text evidence="4">The sequence shown here is derived from an EMBL/GenBank/DDBJ whole genome shotgun (WGS) entry which is preliminary data.</text>
</comment>
<dbReference type="GO" id="GO:0000502">
    <property type="term" value="C:proteasome complex"/>
    <property type="evidence" value="ECO:0007669"/>
    <property type="project" value="UniProtKB-KW"/>
</dbReference>
<dbReference type="InterPro" id="IPR028349">
    <property type="entry name" value="PafC-like"/>
</dbReference>
<evidence type="ECO:0000259" key="3">
    <source>
        <dbReference type="Pfam" id="PF25583"/>
    </source>
</evidence>
<dbReference type="InterPro" id="IPR051534">
    <property type="entry name" value="CBASS_pafABC_assoc_protein"/>
</dbReference>
<evidence type="ECO:0000259" key="1">
    <source>
        <dbReference type="Pfam" id="PF13280"/>
    </source>
</evidence>
<organism evidence="4 5">
    <name type="scientific">Nocardioides massiliensis</name>
    <dbReference type="NCBI Taxonomy" id="1325935"/>
    <lineage>
        <taxon>Bacteria</taxon>
        <taxon>Bacillati</taxon>
        <taxon>Actinomycetota</taxon>
        <taxon>Actinomycetes</taxon>
        <taxon>Propionibacteriales</taxon>
        <taxon>Nocardioidaceae</taxon>
        <taxon>Nocardioides</taxon>
    </lineage>
</organism>
<accession>A0ABT9NRG4</accession>
<feature type="domain" description="WCX" evidence="3">
    <location>
        <begin position="244"/>
        <end position="316"/>
    </location>
</feature>
<dbReference type="EMBL" id="JAUSQM010000001">
    <property type="protein sequence ID" value="MDP9823017.1"/>
    <property type="molecule type" value="Genomic_DNA"/>
</dbReference>
<dbReference type="Pfam" id="PF13280">
    <property type="entry name" value="WYL"/>
    <property type="match status" value="1"/>
</dbReference>
<gene>
    <name evidence="4" type="ORF">J2S59_002826</name>
</gene>
<dbReference type="Pfam" id="PF19187">
    <property type="entry name" value="HTH_PafC"/>
    <property type="match status" value="1"/>
</dbReference>
<evidence type="ECO:0000259" key="2">
    <source>
        <dbReference type="Pfam" id="PF19187"/>
    </source>
</evidence>
<dbReference type="PIRSF" id="PIRSF016838">
    <property type="entry name" value="PafC"/>
    <property type="match status" value="1"/>
</dbReference>
<name>A0ABT9NRG4_9ACTN</name>
<dbReference type="PROSITE" id="PS52050">
    <property type="entry name" value="WYL"/>
    <property type="match status" value="1"/>
</dbReference>
<keyword evidence="5" id="KW-1185">Reference proteome</keyword>
<evidence type="ECO:0000313" key="5">
    <source>
        <dbReference type="Proteomes" id="UP001240447"/>
    </source>
</evidence>
<dbReference type="PANTHER" id="PTHR34580:SF1">
    <property type="entry name" value="PROTEIN PAFC"/>
    <property type="match status" value="1"/>
</dbReference>
<dbReference type="Proteomes" id="UP001240447">
    <property type="component" value="Unassembled WGS sequence"/>
</dbReference>
<dbReference type="Pfam" id="PF25583">
    <property type="entry name" value="WCX"/>
    <property type="match status" value="1"/>
</dbReference>
<dbReference type="RefSeq" id="WP_181642183.1">
    <property type="nucleotide sequence ID" value="NZ_JAUSQM010000001.1"/>
</dbReference>
<sequence>MSTARDQLARMLALVPYLQHREAVPLDQVARDLGVPAEQVVRDLNVLWFCGLPGLGMGDLIEVDMDALDGEGVVRISNADYLSRPLRLRADEASALLVALQTLRATAPADQRETVDSVIAKLAAAAEDGAAHASQVAVQVADGGAEERLRDQLEHAVAARRQVRIAYLVPSRDEVTDRVVDPFAVVRHDGQHYLRAWCHLAGGERRFRLDRIQKATVLDTPVNVPTDTAPVALDEQIFSPGPDAVPARLRLATPARWVVDYVPHDEVVEVGDDLEVALRVADVRWLERLVLRCAPHATVLEPAEVGVRVRATAAATLELYATG</sequence>
<protein>
    <submittedName>
        <fullName evidence="4">Proteasome accessory factor C</fullName>
    </submittedName>
</protein>
<proteinExistence type="predicted"/>
<dbReference type="InterPro" id="IPR043839">
    <property type="entry name" value="PafC_HTH"/>
</dbReference>
<reference evidence="4 5" key="1">
    <citation type="submission" date="2023-07" db="EMBL/GenBank/DDBJ databases">
        <title>Sequencing the genomes of 1000 actinobacteria strains.</title>
        <authorList>
            <person name="Klenk H.-P."/>
        </authorList>
    </citation>
    <scope>NUCLEOTIDE SEQUENCE [LARGE SCALE GENOMIC DNA]</scope>
    <source>
        <strain evidence="4 5">GD13</strain>
    </source>
</reference>
<keyword evidence="4" id="KW-0647">Proteasome</keyword>
<feature type="domain" description="WYL" evidence="1">
    <location>
        <begin position="151"/>
        <end position="217"/>
    </location>
</feature>